<keyword evidence="2" id="KW-1185">Reference proteome</keyword>
<reference evidence="1 2" key="1">
    <citation type="submission" date="2020-04" db="EMBL/GenBank/DDBJ databases">
        <title>Flammeovirga sp. SR4, a novel species isolated from seawater.</title>
        <authorList>
            <person name="Wang X."/>
        </authorList>
    </citation>
    <scope>NUCLEOTIDE SEQUENCE [LARGE SCALE GENOMIC DNA]</scope>
    <source>
        <strain evidence="1 2">SR4</strain>
    </source>
</reference>
<dbReference type="RefSeq" id="WP_168883624.1">
    <property type="nucleotide sequence ID" value="NZ_JABAIL010000005.1"/>
</dbReference>
<dbReference type="Pfam" id="PF11322">
    <property type="entry name" value="DUF3124"/>
    <property type="match status" value="1"/>
</dbReference>
<comment type="caution">
    <text evidence="1">The sequence shown here is derived from an EMBL/GenBank/DDBJ whole genome shotgun (WGS) entry which is preliminary data.</text>
</comment>
<sequence length="174" mass="19890">MNKTIKLFLFCFPFLLLSCQEKPKEHLLLTSDRPAQKYVSKDSTPELVNKKSYYIPAYSNLYYQTGASKVYFTVVLSLRNTSSHENIYFTKIDYYNSDGELIRAYLEENLLIKPLGSAEFIVEFKERESGAGANFIVEYGTEKELINKPIIEAINMGYIGQQGFAFTSSAQLLN</sequence>
<proteinExistence type="predicted"/>
<dbReference type="PROSITE" id="PS51257">
    <property type="entry name" value="PROKAR_LIPOPROTEIN"/>
    <property type="match status" value="1"/>
</dbReference>
<dbReference type="AlphaFoldDB" id="A0A7X8SMF7"/>
<gene>
    <name evidence="1" type="ORF">HGP29_16980</name>
</gene>
<dbReference type="EMBL" id="JABAIL010000005">
    <property type="protein sequence ID" value="NLR92910.1"/>
    <property type="molecule type" value="Genomic_DNA"/>
</dbReference>
<protein>
    <submittedName>
        <fullName evidence="1">DUF3124 domain-containing protein</fullName>
    </submittedName>
</protein>
<organism evidence="1 2">
    <name type="scientific">Flammeovirga agarivorans</name>
    <dbReference type="NCBI Taxonomy" id="2726742"/>
    <lineage>
        <taxon>Bacteria</taxon>
        <taxon>Pseudomonadati</taxon>
        <taxon>Bacteroidota</taxon>
        <taxon>Cytophagia</taxon>
        <taxon>Cytophagales</taxon>
        <taxon>Flammeovirgaceae</taxon>
        <taxon>Flammeovirga</taxon>
    </lineage>
</organism>
<dbReference type="Proteomes" id="UP000585050">
    <property type="component" value="Unassembled WGS sequence"/>
</dbReference>
<accession>A0A7X8SMF7</accession>
<evidence type="ECO:0000313" key="2">
    <source>
        <dbReference type="Proteomes" id="UP000585050"/>
    </source>
</evidence>
<name>A0A7X8SMF7_9BACT</name>
<evidence type="ECO:0000313" key="1">
    <source>
        <dbReference type="EMBL" id="NLR92910.1"/>
    </source>
</evidence>
<dbReference type="InterPro" id="IPR021471">
    <property type="entry name" value="DUF3124"/>
</dbReference>